<dbReference type="InterPro" id="IPR023584">
    <property type="entry name" value="Ribosome_recyc_fac_dom"/>
</dbReference>
<dbReference type="Proteomes" id="UP000243633">
    <property type="component" value="Chromosome 1"/>
</dbReference>
<comment type="similarity">
    <text evidence="2 6">Belongs to the RRF family.</text>
</comment>
<evidence type="ECO:0000256" key="6">
    <source>
        <dbReference type="HAMAP-Rule" id="MF_00040"/>
    </source>
</evidence>
<reference evidence="9" key="1">
    <citation type="submission" date="2015-10" db="EMBL/GenBank/DDBJ databases">
        <authorList>
            <person name="Manzano-Marin A."/>
            <person name="Manzano-Marin A."/>
        </authorList>
    </citation>
    <scope>NUCLEOTIDE SEQUENCE [LARGE SCALE GENOMIC DNA]</scope>
    <source>
        <strain evidence="9">BTs</strain>
    </source>
</reference>
<proteinExistence type="inferred from homology"/>
<feature type="domain" description="Ribosome recycling factor" evidence="7">
    <location>
        <begin position="22"/>
        <end position="183"/>
    </location>
</feature>
<dbReference type="NCBIfam" id="TIGR00496">
    <property type="entry name" value="frr"/>
    <property type="match status" value="1"/>
</dbReference>
<dbReference type="GO" id="GO:0002184">
    <property type="term" value="P:cytoplasmic translational termination"/>
    <property type="evidence" value="ECO:0007669"/>
    <property type="project" value="TreeGrafter"/>
</dbReference>
<dbReference type="Pfam" id="PF01765">
    <property type="entry name" value="RRF"/>
    <property type="match status" value="1"/>
</dbReference>
<accession>A0A160SY51</accession>
<evidence type="ECO:0000256" key="4">
    <source>
        <dbReference type="ARBA" id="ARBA00022917"/>
    </source>
</evidence>
<comment type="function">
    <text evidence="5 6">Responsible for the release of ribosomes from messenger RNA at the termination of protein biosynthesis. May increase the efficiency of translation by recycling ribosomes from one round of translation to another.</text>
</comment>
<evidence type="ECO:0000256" key="2">
    <source>
        <dbReference type="ARBA" id="ARBA00005912"/>
    </source>
</evidence>
<organism evidence="8 9">
    <name type="scientific">Buchnera aphidicola subsp. Tuberolachnus salignus</name>
    <dbReference type="NCBI Taxonomy" id="98804"/>
    <lineage>
        <taxon>Bacteria</taxon>
        <taxon>Pseudomonadati</taxon>
        <taxon>Pseudomonadota</taxon>
        <taxon>Gammaproteobacteria</taxon>
        <taxon>Enterobacterales</taxon>
        <taxon>Erwiniaceae</taxon>
        <taxon>Buchnera</taxon>
    </lineage>
</organism>
<dbReference type="Gene3D" id="3.30.1360.40">
    <property type="match status" value="1"/>
</dbReference>
<evidence type="ECO:0000256" key="5">
    <source>
        <dbReference type="ARBA" id="ARBA00025050"/>
    </source>
</evidence>
<keyword evidence="3 6" id="KW-0963">Cytoplasm</keyword>
<dbReference type="RefSeq" id="WP_075472514.1">
    <property type="nucleotide sequence ID" value="NZ_CP135003.1"/>
</dbReference>
<dbReference type="PANTHER" id="PTHR20982">
    <property type="entry name" value="RIBOSOME RECYCLING FACTOR"/>
    <property type="match status" value="1"/>
</dbReference>
<dbReference type="OrthoDB" id="9804006at2"/>
<protein>
    <recommendedName>
        <fullName evidence="6">Ribosome-recycling factor</fullName>
        <shortName evidence="6">RRF</shortName>
    </recommendedName>
    <alternativeName>
        <fullName evidence="6">Ribosome-releasing factor</fullName>
    </alternativeName>
</protein>
<dbReference type="FunFam" id="1.10.132.20:FF:000001">
    <property type="entry name" value="Ribosome-recycling factor"/>
    <property type="match status" value="1"/>
</dbReference>
<dbReference type="GO" id="GO:0005829">
    <property type="term" value="C:cytosol"/>
    <property type="evidence" value="ECO:0007669"/>
    <property type="project" value="GOC"/>
</dbReference>
<dbReference type="SUPFAM" id="SSF55194">
    <property type="entry name" value="Ribosome recycling factor, RRF"/>
    <property type="match status" value="1"/>
</dbReference>
<keyword evidence="4 6" id="KW-0648">Protein biosynthesis</keyword>
<sequence>MLKSIKEDLHIRMNKCVNVFSIDLKKVRTNNASPVLIENILINYFGTLTPLKNLSNIIVEDSRTLKITVFDISITTLIEKEILNANLGLNPISEGANIRVYVPSLTEERRLELIKIIKNDAENIKISIRNLRRDGKEKIKKLLKKKYITKDCQYSFNTYIQEETNFFIKKIDSIVSIKEKELLNI</sequence>
<dbReference type="GO" id="GO:0043023">
    <property type="term" value="F:ribosomal large subunit binding"/>
    <property type="evidence" value="ECO:0007669"/>
    <property type="project" value="TreeGrafter"/>
</dbReference>
<dbReference type="PANTHER" id="PTHR20982:SF3">
    <property type="entry name" value="MITOCHONDRIAL RIBOSOME RECYCLING FACTOR PSEUDO 1"/>
    <property type="match status" value="1"/>
</dbReference>
<evidence type="ECO:0000259" key="7">
    <source>
        <dbReference type="Pfam" id="PF01765"/>
    </source>
</evidence>
<dbReference type="EMBL" id="LN890285">
    <property type="protein sequence ID" value="CUR53134.1"/>
    <property type="molecule type" value="Genomic_DNA"/>
</dbReference>
<keyword evidence="9" id="KW-1185">Reference proteome</keyword>
<name>A0A160SY51_BUCTT</name>
<dbReference type="FunFam" id="3.30.1360.40:FF:000001">
    <property type="entry name" value="Ribosome-recycling factor"/>
    <property type="match status" value="1"/>
</dbReference>
<dbReference type="PATRIC" id="fig|98804.3.peg.149"/>
<dbReference type="AlphaFoldDB" id="A0A160SY51"/>
<dbReference type="InterPro" id="IPR002661">
    <property type="entry name" value="Ribosome_recyc_fac"/>
</dbReference>
<evidence type="ECO:0000313" key="9">
    <source>
        <dbReference type="Proteomes" id="UP000243633"/>
    </source>
</evidence>
<evidence type="ECO:0000313" key="8">
    <source>
        <dbReference type="EMBL" id="CUR53134.1"/>
    </source>
</evidence>
<evidence type="ECO:0000256" key="1">
    <source>
        <dbReference type="ARBA" id="ARBA00004496"/>
    </source>
</evidence>
<comment type="subcellular location">
    <subcellularLocation>
        <location evidence="1 6">Cytoplasm</location>
    </subcellularLocation>
</comment>
<evidence type="ECO:0000256" key="3">
    <source>
        <dbReference type="ARBA" id="ARBA00022490"/>
    </source>
</evidence>
<dbReference type="HAMAP" id="MF_00040">
    <property type="entry name" value="RRF"/>
    <property type="match status" value="1"/>
</dbReference>
<dbReference type="InterPro" id="IPR036191">
    <property type="entry name" value="RRF_sf"/>
</dbReference>
<dbReference type="Gene3D" id="1.10.132.20">
    <property type="entry name" value="Ribosome-recycling factor"/>
    <property type="match status" value="1"/>
</dbReference>
<dbReference type="STRING" id="98804.BTSPAZIEG_0155"/>
<gene>
    <name evidence="6 8" type="primary">frr</name>
    <name evidence="8" type="ORF">BTSPAZIEG_0155</name>
</gene>